<dbReference type="AlphaFoldDB" id="A0A1H8BPM1"/>
<reference evidence="1 2" key="1">
    <citation type="submission" date="2016-10" db="EMBL/GenBank/DDBJ databases">
        <authorList>
            <person name="de Groot N.N."/>
        </authorList>
    </citation>
    <scope>NUCLEOTIDE SEQUENCE [LARGE SCALE GENOMIC DNA]</scope>
    <source>
        <strain evidence="1 2">CGMCC 1.5070</strain>
    </source>
</reference>
<dbReference type="STRING" id="474960.SAMN05216180_1997"/>
<dbReference type="PANTHER" id="PTHR34301:SF8">
    <property type="entry name" value="ATPASE DOMAIN-CONTAINING PROTEIN"/>
    <property type="match status" value="1"/>
</dbReference>
<gene>
    <name evidence="1" type="ORF">SAMN05216180_1997</name>
</gene>
<evidence type="ECO:0000313" key="1">
    <source>
        <dbReference type="EMBL" id="SEM84074.1"/>
    </source>
</evidence>
<evidence type="ECO:0000313" key="2">
    <source>
        <dbReference type="Proteomes" id="UP000199158"/>
    </source>
</evidence>
<accession>A0A1H8BPM1</accession>
<dbReference type="Gene3D" id="3.40.50.300">
    <property type="entry name" value="P-loop containing nucleotide triphosphate hydrolases"/>
    <property type="match status" value="1"/>
</dbReference>
<protein>
    <submittedName>
        <fullName evidence="1">Uncharacterized protein</fullName>
    </submittedName>
</protein>
<proteinExistence type="predicted"/>
<name>A0A1H8BPM1_9FIRM</name>
<dbReference type="InterPro" id="IPR027417">
    <property type="entry name" value="P-loop_NTPase"/>
</dbReference>
<dbReference type="PANTHER" id="PTHR34301">
    <property type="entry name" value="DNA-BINDING PROTEIN-RELATED"/>
    <property type="match status" value="1"/>
</dbReference>
<organism evidence="1 2">
    <name type="scientific">Hydrogenoanaerobacterium saccharovorans</name>
    <dbReference type="NCBI Taxonomy" id="474960"/>
    <lineage>
        <taxon>Bacteria</taxon>
        <taxon>Bacillati</taxon>
        <taxon>Bacillota</taxon>
        <taxon>Clostridia</taxon>
        <taxon>Eubacteriales</taxon>
        <taxon>Oscillospiraceae</taxon>
        <taxon>Hydrogenoanaerobacterium</taxon>
    </lineage>
</organism>
<sequence length="803" mass="93351">MKGQILSIEKNFCGYILGDDKNKYYFDCRFLNKYTSFQDLSVNECVEFTPTPSKGWNYGTATNIKLLLPELATYKDVIQFYTPGFARHIDTNRELIFSQFLKVGSKEDVILEKLSKILYITKIGHHIIDQSSIYQFCLIGATEIFKQYIRGQYEFLLIFSHFNERNWQQKSLIVEREIRKRREIYDRRPLVNFYIMVSNANNLKEEIDKIKGSTTAAVIPFSFEEIIDCKSDNDLIDIFLTRFHEYLYENDMLGETNAIDDDNLLFGDRGKIADSIVARCQQKNNSGIFGLRRSGKTSVLNAVLRRLERDNIKYIKIESRSELESLDSWNTALYYIAQKVRQATLGIDQAKSENRDDFKSRLQLNSTEKDYEKRASQFFVEDIKIYCKNCSTLVIAIDEIELITYNTAKFELWKNVETYCGFWGALRDSGCPIIVSGVNSTINEINTINYNGKTGDNPMYGRITNCADSIKTYLPAFSDEQTKVMINTLGSYSNIAFTDVYAIINRAFGGQPYAVRQFCSYVFNKIKKYRIHGKLYEVSRATVDHLLIQFNNSAEGNRLCEIILQHLTIFNDEYNVLKKIALSPEIYQKFEYNDISKIDHLEKYGLIEYDRTTFYVTFNIESIRDYIKKYDEKDPLDMSNDERRIYVQNKVVECEIKLKTYIRNYFTLTGQTSAGRKMFQGYLSNQKVKIDINKKANPCPDPKTCTFGDFFDHKLFILYFSSIKTIINDKWSLLGNSFTSIEISRNKFCSCMDDLNAGRNDADHYDAEDTTKYPNGWNIDDSTILAFSVAYNTFKKFFDSNSL</sequence>
<dbReference type="EMBL" id="FOCG01000001">
    <property type="protein sequence ID" value="SEM84074.1"/>
    <property type="molecule type" value="Genomic_DNA"/>
</dbReference>
<keyword evidence="2" id="KW-1185">Reference proteome</keyword>
<dbReference type="OrthoDB" id="9811804at2"/>
<dbReference type="SUPFAM" id="SSF52540">
    <property type="entry name" value="P-loop containing nucleoside triphosphate hydrolases"/>
    <property type="match status" value="1"/>
</dbReference>
<dbReference type="RefSeq" id="WP_092754070.1">
    <property type="nucleotide sequence ID" value="NZ_FOCG01000001.1"/>
</dbReference>
<dbReference type="Proteomes" id="UP000199158">
    <property type="component" value="Unassembled WGS sequence"/>
</dbReference>